<feature type="compositionally biased region" description="Basic and acidic residues" evidence="1">
    <location>
        <begin position="53"/>
        <end position="72"/>
    </location>
</feature>
<feature type="region of interest" description="Disordered" evidence="1">
    <location>
        <begin position="49"/>
        <end position="72"/>
    </location>
</feature>
<organism evidence="2">
    <name type="scientific">Tanacetum cinerariifolium</name>
    <name type="common">Dalmatian daisy</name>
    <name type="synonym">Chrysanthemum cinerariifolium</name>
    <dbReference type="NCBI Taxonomy" id="118510"/>
    <lineage>
        <taxon>Eukaryota</taxon>
        <taxon>Viridiplantae</taxon>
        <taxon>Streptophyta</taxon>
        <taxon>Embryophyta</taxon>
        <taxon>Tracheophyta</taxon>
        <taxon>Spermatophyta</taxon>
        <taxon>Magnoliopsida</taxon>
        <taxon>eudicotyledons</taxon>
        <taxon>Gunneridae</taxon>
        <taxon>Pentapetalae</taxon>
        <taxon>asterids</taxon>
        <taxon>campanulids</taxon>
        <taxon>Asterales</taxon>
        <taxon>Asteraceae</taxon>
        <taxon>Asteroideae</taxon>
        <taxon>Anthemideae</taxon>
        <taxon>Anthemidinae</taxon>
        <taxon>Tanacetum</taxon>
    </lineage>
</organism>
<dbReference type="EMBL" id="BKCJ010000661">
    <property type="protein sequence ID" value="GEU35173.1"/>
    <property type="molecule type" value="Genomic_DNA"/>
</dbReference>
<keyword evidence="2" id="KW-0436">Ligase</keyword>
<evidence type="ECO:0000313" key="2">
    <source>
        <dbReference type="EMBL" id="GEU35173.1"/>
    </source>
</evidence>
<comment type="caution">
    <text evidence="2">The sequence shown here is derived from an EMBL/GenBank/DDBJ whole genome shotgun (WGS) entry which is preliminary data.</text>
</comment>
<keyword evidence="2" id="KW-0030">Aminoacyl-tRNA synthetase</keyword>
<accession>A0A6L2JDV2</accession>
<evidence type="ECO:0000256" key="1">
    <source>
        <dbReference type="SAM" id="MobiDB-lite"/>
    </source>
</evidence>
<dbReference type="AlphaFoldDB" id="A0A6L2JDV2"/>
<gene>
    <name evidence="2" type="ORF">Tci_007151</name>
</gene>
<sequence>MGQGIQYLETAVLELVDLQNIFAGGLKWAVNQMSIPYWSSQPIWSSGSTWFGNKDKKEEDKDKKKDEDEKPDIAILKASTPTNIRQLVIENESRIILDSSSLRPLENIVPREHSRQEIAKPIIFPTLTRTPSTSTTSTLTTQIPKEFVRVDTCRIN</sequence>
<protein>
    <submittedName>
        <fullName evidence="2">Arginyl-tRNA synthetase, class Ic</fullName>
    </submittedName>
</protein>
<reference evidence="2" key="1">
    <citation type="journal article" date="2019" name="Sci. Rep.">
        <title>Draft genome of Tanacetum cinerariifolium, the natural source of mosquito coil.</title>
        <authorList>
            <person name="Yamashiro T."/>
            <person name="Shiraishi A."/>
            <person name="Satake H."/>
            <person name="Nakayama K."/>
        </authorList>
    </citation>
    <scope>NUCLEOTIDE SEQUENCE</scope>
</reference>
<dbReference type="GO" id="GO:0004812">
    <property type="term" value="F:aminoacyl-tRNA ligase activity"/>
    <property type="evidence" value="ECO:0007669"/>
    <property type="project" value="UniProtKB-KW"/>
</dbReference>
<proteinExistence type="predicted"/>
<name>A0A6L2JDV2_TANCI</name>